<dbReference type="STRING" id="1802069.A2970_01045"/>
<dbReference type="GO" id="GO:0000287">
    <property type="term" value="F:magnesium ion binding"/>
    <property type="evidence" value="ECO:0007669"/>
    <property type="project" value="InterPro"/>
</dbReference>
<dbReference type="Pfam" id="PF03952">
    <property type="entry name" value="Enolase_N"/>
    <property type="match status" value="1"/>
</dbReference>
<dbReference type="SMART" id="SM01193">
    <property type="entry name" value="Enolase_N"/>
    <property type="match status" value="1"/>
</dbReference>
<evidence type="ECO:0000259" key="9">
    <source>
        <dbReference type="SMART" id="SM01193"/>
    </source>
</evidence>
<dbReference type="Gene3D" id="3.30.390.10">
    <property type="entry name" value="Enolase-like, N-terminal domain"/>
    <property type="match status" value="1"/>
</dbReference>
<dbReference type="InterPro" id="IPR020810">
    <property type="entry name" value="Enolase_C"/>
</dbReference>
<dbReference type="SUPFAM" id="SSF54826">
    <property type="entry name" value="Enolase N-terminal domain-like"/>
    <property type="match status" value="1"/>
</dbReference>
<evidence type="ECO:0000313" key="11">
    <source>
        <dbReference type="Proteomes" id="UP000178857"/>
    </source>
</evidence>
<dbReference type="Proteomes" id="UP000178857">
    <property type="component" value="Unassembled WGS sequence"/>
</dbReference>
<organism evidence="10 11">
    <name type="scientific">Candidatus Roizmanbacteria bacterium RIFCSPLOWO2_01_FULL_44_13</name>
    <dbReference type="NCBI Taxonomy" id="1802069"/>
    <lineage>
        <taxon>Bacteria</taxon>
        <taxon>Candidatus Roizmaniibacteriota</taxon>
    </lineage>
</organism>
<name>A0A1F7JA79_9BACT</name>
<evidence type="ECO:0000256" key="6">
    <source>
        <dbReference type="ARBA" id="ARBA00023152"/>
    </source>
</evidence>
<feature type="domain" description="Enolase C-terminal TIM barrel" evidence="8">
    <location>
        <begin position="156"/>
        <end position="398"/>
    </location>
</feature>
<evidence type="ECO:0000256" key="4">
    <source>
        <dbReference type="ARBA" id="ARBA00017068"/>
    </source>
</evidence>
<accession>A0A1F7JA79</accession>
<dbReference type="PANTHER" id="PTHR11902">
    <property type="entry name" value="ENOLASE"/>
    <property type="match status" value="1"/>
</dbReference>
<keyword evidence="6" id="KW-0324">Glycolysis</keyword>
<comment type="caution">
    <text evidence="10">The sequence shown here is derived from an EMBL/GenBank/DDBJ whole genome shotgun (WGS) entry which is preliminary data.</text>
</comment>
<protein>
    <recommendedName>
        <fullName evidence="4">Enolase</fullName>
        <ecNumber evidence="3">4.2.1.11</ecNumber>
    </recommendedName>
</protein>
<dbReference type="Pfam" id="PF00113">
    <property type="entry name" value="Enolase_C"/>
    <property type="match status" value="1"/>
</dbReference>
<dbReference type="InterPro" id="IPR000941">
    <property type="entry name" value="Enolase"/>
</dbReference>
<dbReference type="PRINTS" id="PR00148">
    <property type="entry name" value="ENOLASE"/>
</dbReference>
<dbReference type="InterPro" id="IPR029017">
    <property type="entry name" value="Enolase-like_N"/>
</dbReference>
<dbReference type="PIRSF" id="PIRSF001400">
    <property type="entry name" value="Enolase"/>
    <property type="match status" value="1"/>
</dbReference>
<dbReference type="AlphaFoldDB" id="A0A1F7JA79"/>
<dbReference type="UniPathway" id="UPA00109">
    <property type="reaction ID" value="UER00187"/>
</dbReference>
<keyword evidence="5" id="KW-0964">Secreted</keyword>
<keyword evidence="7" id="KW-0456">Lyase</keyword>
<dbReference type="EC" id="4.2.1.11" evidence="3"/>
<dbReference type="InterPro" id="IPR020811">
    <property type="entry name" value="Enolase_N"/>
</dbReference>
<evidence type="ECO:0000256" key="1">
    <source>
        <dbReference type="ARBA" id="ARBA00005031"/>
    </source>
</evidence>
<dbReference type="Gene3D" id="3.20.20.120">
    <property type="entry name" value="Enolase-like C-terminal domain"/>
    <property type="match status" value="1"/>
</dbReference>
<comment type="pathway">
    <text evidence="1">Carbohydrate degradation; glycolysis; pyruvate from D-glyceraldehyde 3-phosphate: step 4/5.</text>
</comment>
<evidence type="ECO:0000256" key="7">
    <source>
        <dbReference type="ARBA" id="ARBA00023239"/>
    </source>
</evidence>
<dbReference type="PANTHER" id="PTHR11902:SF30">
    <property type="entry name" value="ENOLASE 4"/>
    <property type="match status" value="1"/>
</dbReference>
<reference evidence="10 11" key="1">
    <citation type="journal article" date="2016" name="Nat. Commun.">
        <title>Thousands of microbial genomes shed light on interconnected biogeochemical processes in an aquifer system.</title>
        <authorList>
            <person name="Anantharaman K."/>
            <person name="Brown C.T."/>
            <person name="Hug L.A."/>
            <person name="Sharon I."/>
            <person name="Castelle C.J."/>
            <person name="Probst A.J."/>
            <person name="Thomas B.C."/>
            <person name="Singh A."/>
            <person name="Wilkins M.J."/>
            <person name="Karaoz U."/>
            <person name="Brodie E.L."/>
            <person name="Williams K.H."/>
            <person name="Hubbard S.S."/>
            <person name="Banfield J.F."/>
        </authorList>
    </citation>
    <scope>NUCLEOTIDE SEQUENCE [LARGE SCALE GENOMIC DNA]</scope>
</reference>
<feature type="domain" description="Enolase N-terminal" evidence="9">
    <location>
        <begin position="4"/>
        <end position="123"/>
    </location>
</feature>
<dbReference type="SMART" id="SM01192">
    <property type="entry name" value="Enolase_C"/>
    <property type="match status" value="1"/>
</dbReference>
<dbReference type="GO" id="GO:0004634">
    <property type="term" value="F:phosphopyruvate hydratase activity"/>
    <property type="evidence" value="ECO:0007669"/>
    <property type="project" value="UniProtKB-EC"/>
</dbReference>
<dbReference type="GO" id="GO:0000015">
    <property type="term" value="C:phosphopyruvate hydratase complex"/>
    <property type="evidence" value="ECO:0007669"/>
    <property type="project" value="InterPro"/>
</dbReference>
<evidence type="ECO:0000313" key="10">
    <source>
        <dbReference type="EMBL" id="OGK52524.1"/>
    </source>
</evidence>
<gene>
    <name evidence="10" type="ORF">A2970_01045</name>
</gene>
<sequence>MGKIAKISSYEVIQSSGRSTIGAEMLLDDGKIVKTSVASDEKIAPYQTQELEASKSVYYINDLIGPKLKGVDTGKQAEVDAWLLAVDKTPTKEKLGVNTVWAISSLLAKAQAKSTGVSLFRYLNSLYNKRYSVDQIPLEKPPTPIVPILRRGSKIASFDFKEFCLVPSSSLSFSKSTQLAISFYHAVKKVIGENHPGTNFDVFEILLSTMSNLNLKLAIDVFIGLNFGANNYYQSGTYEIKDKPQPLKTDIYLEYISTLVKKYFPLFLIDPLSVDDLASWRILNSALSKETYLVGGDLVASSAERLKKVSEEKNCSSILLKPAQVGTVTEFFDMVSSANKNDLDYIVASSDYETGEAITADLAVSVAADFVKFGTPVHEEEIAKYNRMLEIERELNKT</sequence>
<dbReference type="GO" id="GO:0006096">
    <property type="term" value="P:glycolytic process"/>
    <property type="evidence" value="ECO:0007669"/>
    <property type="project" value="UniProtKB-UniPathway"/>
</dbReference>
<dbReference type="EMBL" id="MGAT01000021">
    <property type="protein sequence ID" value="OGK52524.1"/>
    <property type="molecule type" value="Genomic_DNA"/>
</dbReference>
<proteinExistence type="inferred from homology"/>
<evidence type="ECO:0000259" key="8">
    <source>
        <dbReference type="SMART" id="SM01192"/>
    </source>
</evidence>
<comment type="similarity">
    <text evidence="2">Belongs to the enolase family.</text>
</comment>
<evidence type="ECO:0000256" key="3">
    <source>
        <dbReference type="ARBA" id="ARBA00012058"/>
    </source>
</evidence>
<evidence type="ECO:0000256" key="5">
    <source>
        <dbReference type="ARBA" id="ARBA00022525"/>
    </source>
</evidence>
<dbReference type="SUPFAM" id="SSF51604">
    <property type="entry name" value="Enolase C-terminal domain-like"/>
    <property type="match status" value="1"/>
</dbReference>
<evidence type="ECO:0000256" key="2">
    <source>
        <dbReference type="ARBA" id="ARBA00009604"/>
    </source>
</evidence>
<dbReference type="InterPro" id="IPR036849">
    <property type="entry name" value="Enolase-like_C_sf"/>
</dbReference>